<dbReference type="InterPro" id="IPR006764">
    <property type="entry name" value="SAM_dep_MeTrfase_SAV2177_type"/>
</dbReference>
<gene>
    <name evidence="2" type="ORF">SAMN05192558_110237</name>
</gene>
<organism evidence="2 3">
    <name type="scientific">Actinokineospora alba</name>
    <dbReference type="NCBI Taxonomy" id="504798"/>
    <lineage>
        <taxon>Bacteria</taxon>
        <taxon>Bacillati</taxon>
        <taxon>Actinomycetota</taxon>
        <taxon>Actinomycetes</taxon>
        <taxon>Pseudonocardiales</taxon>
        <taxon>Pseudonocardiaceae</taxon>
        <taxon>Actinokineospora</taxon>
    </lineage>
</organism>
<dbReference type="AlphaFoldDB" id="A0A1H0TW45"/>
<dbReference type="Pfam" id="PF04672">
    <property type="entry name" value="Methyltransf_19"/>
    <property type="match status" value="1"/>
</dbReference>
<feature type="region of interest" description="Disordered" evidence="1">
    <location>
        <begin position="242"/>
        <end position="273"/>
    </location>
</feature>
<dbReference type="RefSeq" id="WP_091381213.1">
    <property type="nucleotide sequence ID" value="NZ_FNDV01000010.1"/>
</dbReference>
<feature type="compositionally biased region" description="Basic and acidic residues" evidence="1">
    <location>
        <begin position="243"/>
        <end position="256"/>
    </location>
</feature>
<dbReference type="EMBL" id="FNJB01000010">
    <property type="protein sequence ID" value="SDP58287.1"/>
    <property type="molecule type" value="Genomic_DNA"/>
</dbReference>
<sequence length="273" mass="29817">MTDTASWVPEGVNTELPSAARVYDYLLGGGHNFPGDRALAEKLVTKVPARDMARLNRAFLRRAVLYLLDQGITQFLDLGSGIPTVGNVHEVAHDVNPDARVVYVDYEPVAVAHSELLLEGNKNAAVLQADMRDPDKILQAPRTRELLDLDKPLGLLMVGVVQFIPDGDDPWALAARYRDAVAPGSYLALSAFTWDHAPAGMAGAVEVFKNSQDPIFPRTHAEITRMFDGFDLVEPGLVLTPEWRPERPEDTADAERSNLYAGVAQKPVGHSNG</sequence>
<dbReference type="PIRSF" id="PIRSF017393">
    <property type="entry name" value="MTase_SAV2177"/>
    <property type="match status" value="1"/>
</dbReference>
<keyword evidence="2" id="KW-0808">Transferase</keyword>
<accession>A0A1H0TW45</accession>
<dbReference type="CDD" id="cd02440">
    <property type="entry name" value="AdoMet_MTases"/>
    <property type="match status" value="1"/>
</dbReference>
<dbReference type="InterPro" id="IPR029063">
    <property type="entry name" value="SAM-dependent_MTases_sf"/>
</dbReference>
<name>A0A1H0TW45_9PSEU</name>
<protein>
    <submittedName>
        <fullName evidence="2">S-adenosyl methyltransferase</fullName>
    </submittedName>
</protein>
<reference evidence="3" key="1">
    <citation type="submission" date="2016-10" db="EMBL/GenBank/DDBJ databases">
        <authorList>
            <person name="Varghese N."/>
            <person name="Submissions S."/>
        </authorList>
    </citation>
    <scope>NUCLEOTIDE SEQUENCE [LARGE SCALE GENOMIC DNA]</scope>
    <source>
        <strain evidence="3">IBRC-M 10655</strain>
    </source>
</reference>
<dbReference type="GO" id="GO:0008168">
    <property type="term" value="F:methyltransferase activity"/>
    <property type="evidence" value="ECO:0007669"/>
    <property type="project" value="UniProtKB-KW"/>
</dbReference>
<evidence type="ECO:0000256" key="1">
    <source>
        <dbReference type="SAM" id="MobiDB-lite"/>
    </source>
</evidence>
<keyword evidence="3" id="KW-1185">Reference proteome</keyword>
<dbReference type="Gene3D" id="3.40.50.150">
    <property type="entry name" value="Vaccinia Virus protein VP39"/>
    <property type="match status" value="1"/>
</dbReference>
<dbReference type="GO" id="GO:0032259">
    <property type="term" value="P:methylation"/>
    <property type="evidence" value="ECO:0007669"/>
    <property type="project" value="UniProtKB-KW"/>
</dbReference>
<dbReference type="Proteomes" id="UP000199651">
    <property type="component" value="Unassembled WGS sequence"/>
</dbReference>
<evidence type="ECO:0000313" key="2">
    <source>
        <dbReference type="EMBL" id="SDP58287.1"/>
    </source>
</evidence>
<keyword evidence="2" id="KW-0489">Methyltransferase</keyword>
<dbReference type="STRING" id="504798.SAMN05421871_110237"/>
<evidence type="ECO:0000313" key="3">
    <source>
        <dbReference type="Proteomes" id="UP000199651"/>
    </source>
</evidence>
<dbReference type="SUPFAM" id="SSF53335">
    <property type="entry name" value="S-adenosyl-L-methionine-dependent methyltransferases"/>
    <property type="match status" value="1"/>
</dbReference>
<proteinExistence type="predicted"/>
<dbReference type="OrthoDB" id="3516042at2"/>